<comment type="caution">
    <text evidence="1">The sequence shown here is derived from an EMBL/GenBank/DDBJ whole genome shotgun (WGS) entry which is preliminary data.</text>
</comment>
<evidence type="ECO:0000313" key="1">
    <source>
        <dbReference type="EMBL" id="KOO26059.1"/>
    </source>
</evidence>
<sequence length="153" mass="17201">MLRALLPQPVDLDRCRVVGHVGRQRSLKPARLVVMLHLHRRRQNGRLRGARHRVGKCLGFVVDRLAKQLALNVRVGHRRLGVGDRLAGNPRGTIVERRSRVGRDRVNAGTAAHAVARPIRTKDRRRRAVSSPIARHLRCAALLGCAWSHCSRL</sequence>
<dbReference type="AlphaFoldDB" id="A0A0M0JHK7"/>
<organism evidence="1 2">
    <name type="scientific">Chrysochromulina tobinii</name>
    <dbReference type="NCBI Taxonomy" id="1460289"/>
    <lineage>
        <taxon>Eukaryota</taxon>
        <taxon>Haptista</taxon>
        <taxon>Haptophyta</taxon>
        <taxon>Prymnesiophyceae</taxon>
        <taxon>Prymnesiales</taxon>
        <taxon>Chrysochromulinaceae</taxon>
        <taxon>Chrysochromulina</taxon>
    </lineage>
</organism>
<gene>
    <name evidence="1" type="ORF">Ctob_009235</name>
</gene>
<feature type="non-terminal residue" evidence="1">
    <location>
        <position position="153"/>
    </location>
</feature>
<name>A0A0M0JHK7_9EUKA</name>
<dbReference type="Proteomes" id="UP000037460">
    <property type="component" value="Unassembled WGS sequence"/>
</dbReference>
<protein>
    <submittedName>
        <fullName evidence="1">Uncharacterized protein</fullName>
    </submittedName>
</protein>
<evidence type="ECO:0000313" key="2">
    <source>
        <dbReference type="Proteomes" id="UP000037460"/>
    </source>
</evidence>
<dbReference type="EMBL" id="JWZX01002896">
    <property type="protein sequence ID" value="KOO26059.1"/>
    <property type="molecule type" value="Genomic_DNA"/>
</dbReference>
<reference evidence="2" key="1">
    <citation type="journal article" date="2015" name="PLoS Genet.">
        <title>Genome Sequence and Transcriptome Analyses of Chrysochromulina tobin: Metabolic Tools for Enhanced Algal Fitness in the Prominent Order Prymnesiales (Haptophyceae).</title>
        <authorList>
            <person name="Hovde B.T."/>
            <person name="Deodato C.R."/>
            <person name="Hunsperger H.M."/>
            <person name="Ryken S.A."/>
            <person name="Yost W."/>
            <person name="Jha R.K."/>
            <person name="Patterson J."/>
            <person name="Monnat R.J. Jr."/>
            <person name="Barlow S.B."/>
            <person name="Starkenburg S.R."/>
            <person name="Cattolico R.A."/>
        </authorList>
    </citation>
    <scope>NUCLEOTIDE SEQUENCE</scope>
    <source>
        <strain evidence="2">CCMP291</strain>
    </source>
</reference>
<accession>A0A0M0JHK7</accession>
<proteinExistence type="predicted"/>
<keyword evidence="2" id="KW-1185">Reference proteome</keyword>